<evidence type="ECO:0000259" key="5">
    <source>
        <dbReference type="Pfam" id="PF00891"/>
    </source>
</evidence>
<dbReference type="InterPro" id="IPR016461">
    <property type="entry name" value="COMT-like"/>
</dbReference>
<accession>A0A7H8REN8</accession>
<dbReference type="PIRSF" id="PIRSF005739">
    <property type="entry name" value="O-mtase"/>
    <property type="match status" value="1"/>
</dbReference>
<keyword evidence="2" id="KW-0808">Transferase</keyword>
<dbReference type="InterPro" id="IPR036388">
    <property type="entry name" value="WH-like_DNA-bd_sf"/>
</dbReference>
<name>A0A7H8REN8_TALRU</name>
<sequence length="388" mass="43256">MDSIADQIRGLAAQANAAEQLKILNTLNELQVELQDPIEQVFGIYCSVVQVTSIKIAVDLGLFRKLATLEKGSSKTVVQLSQDTGADPELLARILRFLASVRYVQEVGIDTYTAGKFTHILAHHEVEAAVVHVACLINPILNSTPDFLAETGYKNITDTAKTPFQKAFNTELKPFEWLPQHPKLFASMQVVMTSLQSSNWAEGFDLFEKQVQSLSAITVPPSEPPFFVDVGGGYGHQCLQLLKKYPGLHGRLTLEDLSEAIEKAEHVDGIEYITQDFFEPQTVQGAKFYYLRRILHDWPDNDCVKILMRLADALGHDSRILLDEVVLPDTGAYWQSTLADLTMMVAFAGAERTSRKWHEIVDRAGLKIAQVHVFDARQGYAITVLEKA</sequence>
<gene>
    <name evidence="6" type="ORF">TRUGW13939_11663</name>
</gene>
<dbReference type="PROSITE" id="PS51683">
    <property type="entry name" value="SAM_OMT_II"/>
    <property type="match status" value="1"/>
</dbReference>
<dbReference type="Gene3D" id="3.40.50.150">
    <property type="entry name" value="Vaccinia Virus protein VP39"/>
    <property type="match status" value="1"/>
</dbReference>
<reference evidence="7" key="1">
    <citation type="submission" date="2020-06" db="EMBL/GenBank/DDBJ databases">
        <title>A chromosome-scale genome assembly of Talaromyces rugulosus W13939.</title>
        <authorList>
            <person name="Wang B."/>
            <person name="Guo L."/>
            <person name="Ye K."/>
            <person name="Wang L."/>
        </authorList>
    </citation>
    <scope>NUCLEOTIDE SEQUENCE [LARGE SCALE GENOMIC DNA]</scope>
    <source>
        <strain evidence="7">W13939</strain>
    </source>
</reference>
<dbReference type="Proteomes" id="UP000509510">
    <property type="component" value="Chromosome VI"/>
</dbReference>
<feature type="active site" description="Proton acceptor" evidence="4">
    <location>
        <position position="296"/>
    </location>
</feature>
<dbReference type="Gene3D" id="1.10.10.10">
    <property type="entry name" value="Winged helix-like DNA-binding domain superfamily/Winged helix DNA-binding domain"/>
    <property type="match status" value="1"/>
</dbReference>
<evidence type="ECO:0000256" key="2">
    <source>
        <dbReference type="ARBA" id="ARBA00022679"/>
    </source>
</evidence>
<keyword evidence="7" id="KW-1185">Reference proteome</keyword>
<evidence type="ECO:0000256" key="1">
    <source>
        <dbReference type="ARBA" id="ARBA00022603"/>
    </source>
</evidence>
<feature type="domain" description="O-methyltransferase C-terminal" evidence="5">
    <location>
        <begin position="226"/>
        <end position="366"/>
    </location>
</feature>
<dbReference type="SUPFAM" id="SSF53335">
    <property type="entry name" value="S-adenosyl-L-methionine-dependent methyltransferases"/>
    <property type="match status" value="1"/>
</dbReference>
<dbReference type="SUPFAM" id="SSF46785">
    <property type="entry name" value="Winged helix' DNA-binding domain"/>
    <property type="match status" value="1"/>
</dbReference>
<dbReference type="EMBL" id="CP055903">
    <property type="protein sequence ID" value="QKX64488.1"/>
    <property type="molecule type" value="Genomic_DNA"/>
</dbReference>
<dbReference type="PANTHER" id="PTHR43712:SF1">
    <property type="entry name" value="HYPOTHETICAL O-METHYLTRANSFERASE (EUROFUNG)-RELATED"/>
    <property type="match status" value="1"/>
</dbReference>
<keyword evidence="1" id="KW-0489">Methyltransferase</keyword>
<dbReference type="OrthoDB" id="2410195at2759"/>
<dbReference type="GO" id="GO:0032259">
    <property type="term" value="P:methylation"/>
    <property type="evidence" value="ECO:0007669"/>
    <property type="project" value="UniProtKB-KW"/>
</dbReference>
<dbReference type="GO" id="GO:0008171">
    <property type="term" value="F:O-methyltransferase activity"/>
    <property type="evidence" value="ECO:0007669"/>
    <property type="project" value="InterPro"/>
</dbReference>
<organism evidence="6 7">
    <name type="scientific">Talaromyces rugulosus</name>
    <name type="common">Penicillium rugulosum</name>
    <dbReference type="NCBI Taxonomy" id="121627"/>
    <lineage>
        <taxon>Eukaryota</taxon>
        <taxon>Fungi</taxon>
        <taxon>Dikarya</taxon>
        <taxon>Ascomycota</taxon>
        <taxon>Pezizomycotina</taxon>
        <taxon>Eurotiomycetes</taxon>
        <taxon>Eurotiomycetidae</taxon>
        <taxon>Eurotiales</taxon>
        <taxon>Trichocomaceae</taxon>
        <taxon>Talaromyces</taxon>
        <taxon>Talaromyces sect. Islandici</taxon>
    </lineage>
</organism>
<dbReference type="InterPro" id="IPR029063">
    <property type="entry name" value="SAM-dependent_MTases_sf"/>
</dbReference>
<dbReference type="PANTHER" id="PTHR43712">
    <property type="entry name" value="PUTATIVE (AFU_ORTHOLOGUE AFUA_4G14580)-RELATED"/>
    <property type="match status" value="1"/>
</dbReference>
<protein>
    <recommendedName>
        <fullName evidence="5">O-methyltransferase C-terminal domain-containing protein</fullName>
    </recommendedName>
</protein>
<dbReference type="Pfam" id="PF00891">
    <property type="entry name" value="Methyltransf_2"/>
    <property type="match status" value="1"/>
</dbReference>
<proteinExistence type="predicted"/>
<evidence type="ECO:0000313" key="6">
    <source>
        <dbReference type="EMBL" id="QKX64488.1"/>
    </source>
</evidence>
<keyword evidence="3" id="KW-0949">S-adenosyl-L-methionine</keyword>
<evidence type="ECO:0000256" key="4">
    <source>
        <dbReference type="PIRSR" id="PIRSR005739-1"/>
    </source>
</evidence>
<evidence type="ECO:0000313" key="7">
    <source>
        <dbReference type="Proteomes" id="UP000509510"/>
    </source>
</evidence>
<dbReference type="InterPro" id="IPR001077">
    <property type="entry name" value="COMT_C"/>
</dbReference>
<dbReference type="InterPro" id="IPR036390">
    <property type="entry name" value="WH_DNA-bd_sf"/>
</dbReference>
<dbReference type="KEGG" id="trg:TRUGW13939_11663"/>
<dbReference type="RefSeq" id="XP_035350661.1">
    <property type="nucleotide sequence ID" value="XM_035494768.1"/>
</dbReference>
<dbReference type="AlphaFoldDB" id="A0A7H8REN8"/>
<dbReference type="GeneID" id="55999140"/>
<evidence type="ECO:0000256" key="3">
    <source>
        <dbReference type="ARBA" id="ARBA00022691"/>
    </source>
</evidence>